<proteinExistence type="predicted"/>
<accession>A0ABY1Y5L1</accession>
<evidence type="ECO:0000313" key="3">
    <source>
        <dbReference type="Proteomes" id="UP000294239"/>
    </source>
</evidence>
<protein>
    <submittedName>
        <fullName evidence="2">Uncharacterized protein</fullName>
    </submittedName>
</protein>
<feature type="compositionally biased region" description="Basic and acidic residues" evidence="1">
    <location>
        <begin position="9"/>
        <end position="23"/>
    </location>
</feature>
<dbReference type="EMBL" id="SISF01000033">
    <property type="protein sequence ID" value="TBN09303.1"/>
    <property type="molecule type" value="Genomic_DNA"/>
</dbReference>
<reference evidence="2 3" key="1">
    <citation type="submission" date="2019-02" db="EMBL/GenBank/DDBJ databases">
        <title>Current taxonomic status of genus Agrobacterium and description of Agrobacterium cavarae sp. nov. isolated from maize roots.</title>
        <authorList>
            <person name="Flores-Felix J.D."/>
            <person name="Menendez E."/>
            <person name="Ramirez-Bahena M.H."/>
            <person name="Garcia-Fraile P."/>
            <person name="Velazquez E."/>
        </authorList>
    </citation>
    <scope>NUCLEOTIDE SEQUENCE [LARGE SCALE GENOMIC DNA]</scope>
    <source>
        <strain evidence="2 3">RZME10</strain>
    </source>
</reference>
<dbReference type="RefSeq" id="WP_112360300.1">
    <property type="nucleotide sequence ID" value="NZ_SISF01000033.1"/>
</dbReference>
<gene>
    <name evidence="2" type="ORF">EYC79_19095</name>
</gene>
<dbReference type="Proteomes" id="UP000294239">
    <property type="component" value="Unassembled WGS sequence"/>
</dbReference>
<name>A0ABY1Y5L1_9HYPH</name>
<comment type="caution">
    <text evidence="2">The sequence shown here is derived from an EMBL/GenBank/DDBJ whole genome shotgun (WGS) entry which is preliminary data.</text>
</comment>
<evidence type="ECO:0000256" key="1">
    <source>
        <dbReference type="SAM" id="MobiDB-lite"/>
    </source>
</evidence>
<evidence type="ECO:0000313" key="2">
    <source>
        <dbReference type="EMBL" id="TBN09303.1"/>
    </source>
</evidence>
<keyword evidence="3" id="KW-1185">Reference proteome</keyword>
<feature type="region of interest" description="Disordered" evidence="1">
    <location>
        <begin position="1"/>
        <end position="23"/>
    </location>
</feature>
<dbReference type="GeneID" id="301043291"/>
<sequence length="76" mass="8326">MKKVKKERAHIDPRNNIEEDMRPIDDTITSTQIALIQMTSALFEDLMPAMAGVGTGGNAAGTGFTRYQKKPSLFGL</sequence>
<organism evidence="2 3">
    <name type="scientific">Agrobacterium cavarae</name>
    <dbReference type="NCBI Taxonomy" id="2528239"/>
    <lineage>
        <taxon>Bacteria</taxon>
        <taxon>Pseudomonadati</taxon>
        <taxon>Pseudomonadota</taxon>
        <taxon>Alphaproteobacteria</taxon>
        <taxon>Hyphomicrobiales</taxon>
        <taxon>Rhizobiaceae</taxon>
        <taxon>Rhizobium/Agrobacterium group</taxon>
        <taxon>Agrobacterium</taxon>
    </lineage>
</organism>